<gene>
    <name evidence="4" type="ORF">R5R35_006705</name>
</gene>
<dbReference type="InterPro" id="IPR001373">
    <property type="entry name" value="Cullin_N"/>
</dbReference>
<comment type="similarity">
    <text evidence="1">Belongs to the cullin family.</text>
</comment>
<name>A0AAN9VWK7_9ORTH</name>
<dbReference type="PANTHER" id="PTHR46636:SF1">
    <property type="entry name" value="CDK2-ASSOCIATED AND CULLIN DOMAIN-CONTAINING PROTEIN 1"/>
    <property type="match status" value="1"/>
</dbReference>
<sequence>MDHSPVYPGVDRYVVEYWNAISNAIEQILRNNPGARVSFEQMYSIVYKCVCDGYAERMHNDLLAQCSRHLEEVDRSLETYKPRTPHPCENESLKMVLSFHEVLQLYLIAVQQITPIFAYMNKFYVEGLLQTSLQGELMELFRQKVADNRMDVIMANVEELLSKPFALPPATVSSLFANLHCVGRGEYGRRYPSLFSRYVPGVLPPMKESDIEAHINEMKELQFRLRNESGDAAHGGQGQKRRGDDENYGPPVCVTIGHQASPTQYN</sequence>
<dbReference type="Gene3D" id="1.20.1310.10">
    <property type="entry name" value="Cullin Repeats"/>
    <property type="match status" value="1"/>
</dbReference>
<feature type="region of interest" description="Disordered" evidence="2">
    <location>
        <begin position="230"/>
        <end position="266"/>
    </location>
</feature>
<accession>A0AAN9VWK7</accession>
<protein>
    <recommendedName>
        <fullName evidence="3">Cullin N-terminal domain-containing protein</fullName>
    </recommendedName>
</protein>
<dbReference type="Pfam" id="PF00888">
    <property type="entry name" value="Cullin"/>
    <property type="match status" value="1"/>
</dbReference>
<evidence type="ECO:0000256" key="1">
    <source>
        <dbReference type="ARBA" id="ARBA00006019"/>
    </source>
</evidence>
<dbReference type="GO" id="GO:0000082">
    <property type="term" value="P:G1/S transition of mitotic cell cycle"/>
    <property type="evidence" value="ECO:0007669"/>
    <property type="project" value="TreeGrafter"/>
</dbReference>
<dbReference type="Proteomes" id="UP001378592">
    <property type="component" value="Unassembled WGS sequence"/>
</dbReference>
<evidence type="ECO:0000313" key="4">
    <source>
        <dbReference type="EMBL" id="KAK7872830.1"/>
    </source>
</evidence>
<evidence type="ECO:0000259" key="3">
    <source>
        <dbReference type="Pfam" id="PF00888"/>
    </source>
</evidence>
<comment type="caution">
    <text evidence="4">The sequence shown here is derived from an EMBL/GenBank/DDBJ whole genome shotgun (WGS) entry which is preliminary data.</text>
</comment>
<proteinExistence type="inferred from homology"/>
<dbReference type="InterPro" id="IPR016159">
    <property type="entry name" value="Cullin_repeat-like_dom_sf"/>
</dbReference>
<dbReference type="GO" id="GO:0031625">
    <property type="term" value="F:ubiquitin protein ligase binding"/>
    <property type="evidence" value="ECO:0007669"/>
    <property type="project" value="InterPro"/>
</dbReference>
<keyword evidence="5" id="KW-1185">Reference proteome</keyword>
<dbReference type="SUPFAM" id="SSF74788">
    <property type="entry name" value="Cullin repeat-like"/>
    <property type="match status" value="1"/>
</dbReference>
<dbReference type="EMBL" id="JAZDUA010000019">
    <property type="protein sequence ID" value="KAK7872830.1"/>
    <property type="molecule type" value="Genomic_DNA"/>
</dbReference>
<feature type="domain" description="Cullin N-terminal" evidence="3">
    <location>
        <begin position="18"/>
        <end position="155"/>
    </location>
</feature>
<organism evidence="4 5">
    <name type="scientific">Gryllus longicercus</name>
    <dbReference type="NCBI Taxonomy" id="2509291"/>
    <lineage>
        <taxon>Eukaryota</taxon>
        <taxon>Metazoa</taxon>
        <taxon>Ecdysozoa</taxon>
        <taxon>Arthropoda</taxon>
        <taxon>Hexapoda</taxon>
        <taxon>Insecta</taxon>
        <taxon>Pterygota</taxon>
        <taxon>Neoptera</taxon>
        <taxon>Polyneoptera</taxon>
        <taxon>Orthoptera</taxon>
        <taxon>Ensifera</taxon>
        <taxon>Gryllidea</taxon>
        <taxon>Grylloidea</taxon>
        <taxon>Gryllidae</taxon>
        <taxon>Gryllinae</taxon>
        <taxon>Gryllus</taxon>
    </lineage>
</organism>
<evidence type="ECO:0000313" key="5">
    <source>
        <dbReference type="Proteomes" id="UP001378592"/>
    </source>
</evidence>
<dbReference type="GO" id="GO:0019901">
    <property type="term" value="F:protein kinase binding"/>
    <property type="evidence" value="ECO:0007669"/>
    <property type="project" value="TreeGrafter"/>
</dbReference>
<dbReference type="InterPro" id="IPR042652">
    <property type="entry name" value="CACUL1"/>
</dbReference>
<dbReference type="AlphaFoldDB" id="A0AAN9VWK7"/>
<dbReference type="GO" id="GO:0006511">
    <property type="term" value="P:ubiquitin-dependent protein catabolic process"/>
    <property type="evidence" value="ECO:0007669"/>
    <property type="project" value="InterPro"/>
</dbReference>
<dbReference type="PANTHER" id="PTHR46636">
    <property type="entry name" value="CDK2-ASSOCIATED AND CULLIN DOMAIN-CONTAINING PROTEIN 1"/>
    <property type="match status" value="1"/>
</dbReference>
<evidence type="ECO:0000256" key="2">
    <source>
        <dbReference type="SAM" id="MobiDB-lite"/>
    </source>
</evidence>
<reference evidence="4 5" key="1">
    <citation type="submission" date="2024-03" db="EMBL/GenBank/DDBJ databases">
        <title>The genome assembly and annotation of the cricket Gryllus longicercus Weissman &amp; Gray.</title>
        <authorList>
            <person name="Szrajer S."/>
            <person name="Gray D."/>
            <person name="Ylla G."/>
        </authorList>
    </citation>
    <scope>NUCLEOTIDE SEQUENCE [LARGE SCALE GENOMIC DNA]</scope>
    <source>
        <strain evidence="4">DAG 2021-001</strain>
        <tissue evidence="4">Whole body minus gut</tissue>
    </source>
</reference>